<dbReference type="EMBL" id="VNIP01000006">
    <property type="protein sequence ID" value="KAA1182660.1"/>
    <property type="molecule type" value="Genomic_DNA"/>
</dbReference>
<keyword evidence="1" id="KW-0175">Coiled coil</keyword>
<feature type="region of interest" description="Disordered" evidence="2">
    <location>
        <begin position="324"/>
        <end position="345"/>
    </location>
</feature>
<evidence type="ECO:0000313" key="4">
    <source>
        <dbReference type="Proteomes" id="UP000323608"/>
    </source>
</evidence>
<dbReference type="AlphaFoldDB" id="A0A5B0W6K4"/>
<evidence type="ECO:0000256" key="1">
    <source>
        <dbReference type="SAM" id="Coils"/>
    </source>
</evidence>
<dbReference type="Proteomes" id="UP000323608">
    <property type="component" value="Unassembled WGS sequence"/>
</dbReference>
<dbReference type="OrthoDB" id="8305153at2"/>
<accession>A0A5B0W6K4</accession>
<evidence type="ECO:0000313" key="3">
    <source>
        <dbReference type="EMBL" id="KAA1182660.1"/>
    </source>
</evidence>
<organism evidence="3 4">
    <name type="scientific">Rhizobium tropici</name>
    <dbReference type="NCBI Taxonomy" id="398"/>
    <lineage>
        <taxon>Bacteria</taxon>
        <taxon>Pseudomonadati</taxon>
        <taxon>Pseudomonadota</taxon>
        <taxon>Alphaproteobacteria</taxon>
        <taxon>Hyphomicrobiales</taxon>
        <taxon>Rhizobiaceae</taxon>
        <taxon>Rhizobium/Agrobacterium group</taxon>
        <taxon>Rhizobium</taxon>
    </lineage>
</organism>
<gene>
    <name evidence="3" type="ORF">FP026_11360</name>
</gene>
<proteinExistence type="predicted"/>
<reference evidence="3 4" key="1">
    <citation type="submission" date="2019-07" db="EMBL/GenBank/DDBJ databases">
        <title>The Draft Genome Sequence of Rhizobium tropici SARCC-755 Associated with Superior Nodulation on Pigeonpea (Cajanus cajan (L.) Millsp.).</title>
        <authorList>
            <person name="Bopape F.L."/>
            <person name="Hassen A.I."/>
            <person name="Swanevelder Z.H."/>
            <person name="Gwata E.T."/>
        </authorList>
    </citation>
    <scope>NUCLEOTIDE SEQUENCE [LARGE SCALE GENOMIC DNA]</scope>
    <source>
        <strain evidence="3 4">SARCC-755</strain>
    </source>
</reference>
<dbReference type="RefSeq" id="WP_149634718.1">
    <property type="nucleotide sequence ID" value="NZ_VNIP01000006.1"/>
</dbReference>
<evidence type="ECO:0000256" key="2">
    <source>
        <dbReference type="SAM" id="MobiDB-lite"/>
    </source>
</evidence>
<protein>
    <submittedName>
        <fullName evidence="3">Uncharacterized protein</fullName>
    </submittedName>
</protein>
<name>A0A5B0W6K4_RHITR</name>
<sequence>MVRPHSFDGMLDKASATLDDAVNGANAAVATLAGHARGEGRNDAINFPMEEVLVREAVELLDRWKSLSSSLVKELDRATQEADLQHRRLFDEKIGLENASLLGRKLARGPAKPQTIIIELEAVLDVSAELDLLFKQARPALSRCFHDCELHLEGVIEHRRKLDFDIEEVQRRADALTAKLMYQRRNRPSSRHADLQSDFLQSDLETDYGDLLAEQDDIRRQEAGLQSGRMAGQRLIDIYEGLAASLNVQIAAVSAMAAKSAVDIEQRIALLKALASSTDRPATVAARTAAVENLIRAFEANVLAGQDLAARKAHVDAVFTRRLEPHLPPMAEDAGETADDTQPEG</sequence>
<feature type="coiled-coil region" evidence="1">
    <location>
        <begin position="159"/>
        <end position="186"/>
    </location>
</feature>
<feature type="compositionally biased region" description="Acidic residues" evidence="2">
    <location>
        <begin position="333"/>
        <end position="345"/>
    </location>
</feature>
<comment type="caution">
    <text evidence="3">The sequence shown here is derived from an EMBL/GenBank/DDBJ whole genome shotgun (WGS) entry which is preliminary data.</text>
</comment>